<dbReference type="PROSITE" id="PS00584">
    <property type="entry name" value="PFKB_KINASES_2"/>
    <property type="match status" value="1"/>
</dbReference>
<dbReference type="PANTHER" id="PTHR43085">
    <property type="entry name" value="HEXOKINASE FAMILY MEMBER"/>
    <property type="match status" value="1"/>
</dbReference>
<keyword evidence="4 6" id="KW-0418">Kinase</keyword>
<feature type="compositionally biased region" description="Basic and acidic residues" evidence="7">
    <location>
        <begin position="295"/>
        <end position="304"/>
    </location>
</feature>
<dbReference type="GO" id="GO:0008865">
    <property type="term" value="F:fructokinase activity"/>
    <property type="evidence" value="ECO:0007669"/>
    <property type="project" value="UniProtKB-EC"/>
</dbReference>
<dbReference type="RefSeq" id="WP_354024329.1">
    <property type="nucleotide sequence ID" value="NZ_JBEPSJ010000001.1"/>
</dbReference>
<accession>A0ABV2QMA1</accession>
<sequence>MSVRAGRRAVVVGEALVDRVHSVDGSVAELPGGSPANVALALARLGQTPQLVTSLADDERGRRVREWLETSGVVVAAAHVAGARTSVATARLDATGAARYEFDIDWRVDTGLADDSDLLHVGSIATQLEPGASDVARLVEQRRCTSTISFDPNIRPALVGDAESARERVHRMVALADVIKASDEDIRWLHPTRTALEVAREWHAAGAAIVVVTEGGDGAFAVARCGVVRVPAERVVVVDTVGAGDTFMAALVDGLIGHGLVGAAERAELRAISRERLAQLVQRCAAAAAVTVSRRGTDPPRRSELPATPPSEPAQAPDHGVGYSSR</sequence>
<dbReference type="EC" id="2.7.1.4" evidence="9"/>
<evidence type="ECO:0000256" key="5">
    <source>
        <dbReference type="ARBA" id="ARBA00022840"/>
    </source>
</evidence>
<keyword evidence="2 6" id="KW-0808">Transferase</keyword>
<protein>
    <submittedName>
        <fullName evidence="9">Fructokinase</fullName>
        <ecNumber evidence="9">2.7.1.4</ecNumber>
    </submittedName>
</protein>
<dbReference type="EMBL" id="JBEPSJ010000001">
    <property type="protein sequence ID" value="MET4582182.1"/>
    <property type="molecule type" value="Genomic_DNA"/>
</dbReference>
<dbReference type="Pfam" id="PF00294">
    <property type="entry name" value="PfkB"/>
    <property type="match status" value="1"/>
</dbReference>
<evidence type="ECO:0000259" key="8">
    <source>
        <dbReference type="Pfam" id="PF00294"/>
    </source>
</evidence>
<evidence type="ECO:0000256" key="3">
    <source>
        <dbReference type="ARBA" id="ARBA00022741"/>
    </source>
</evidence>
<dbReference type="InterPro" id="IPR002173">
    <property type="entry name" value="Carboh/pur_kinase_PfkB_CS"/>
</dbReference>
<evidence type="ECO:0000313" key="9">
    <source>
        <dbReference type="EMBL" id="MET4582182.1"/>
    </source>
</evidence>
<dbReference type="CDD" id="cd01167">
    <property type="entry name" value="bac_FRK"/>
    <property type="match status" value="1"/>
</dbReference>
<keyword evidence="5" id="KW-0067">ATP-binding</keyword>
<comment type="caution">
    <text evidence="9">The sequence shown here is derived from an EMBL/GenBank/DDBJ whole genome shotgun (WGS) entry which is preliminary data.</text>
</comment>
<evidence type="ECO:0000256" key="6">
    <source>
        <dbReference type="RuleBase" id="RU003704"/>
    </source>
</evidence>
<evidence type="ECO:0000256" key="7">
    <source>
        <dbReference type="SAM" id="MobiDB-lite"/>
    </source>
</evidence>
<dbReference type="PANTHER" id="PTHR43085:SF1">
    <property type="entry name" value="PSEUDOURIDINE KINASE-RELATED"/>
    <property type="match status" value="1"/>
</dbReference>
<dbReference type="InterPro" id="IPR002139">
    <property type="entry name" value="Ribo/fructo_kinase"/>
</dbReference>
<feature type="region of interest" description="Disordered" evidence="7">
    <location>
        <begin position="290"/>
        <end position="326"/>
    </location>
</feature>
<dbReference type="PRINTS" id="PR00990">
    <property type="entry name" value="RIBOKINASE"/>
</dbReference>
<evidence type="ECO:0000256" key="2">
    <source>
        <dbReference type="ARBA" id="ARBA00022679"/>
    </source>
</evidence>
<evidence type="ECO:0000256" key="1">
    <source>
        <dbReference type="ARBA" id="ARBA00010688"/>
    </source>
</evidence>
<dbReference type="Gene3D" id="3.40.1190.20">
    <property type="match status" value="1"/>
</dbReference>
<dbReference type="SUPFAM" id="SSF53613">
    <property type="entry name" value="Ribokinase-like"/>
    <property type="match status" value="1"/>
</dbReference>
<evidence type="ECO:0000256" key="4">
    <source>
        <dbReference type="ARBA" id="ARBA00022777"/>
    </source>
</evidence>
<dbReference type="InterPro" id="IPR050306">
    <property type="entry name" value="PfkB_Carbo_kinase"/>
</dbReference>
<keyword evidence="10" id="KW-1185">Reference proteome</keyword>
<dbReference type="InterPro" id="IPR011611">
    <property type="entry name" value="PfkB_dom"/>
</dbReference>
<evidence type="ECO:0000313" key="10">
    <source>
        <dbReference type="Proteomes" id="UP001549257"/>
    </source>
</evidence>
<dbReference type="InterPro" id="IPR029056">
    <property type="entry name" value="Ribokinase-like"/>
</dbReference>
<organism evidence="9 10">
    <name type="scientific">Conyzicola nivalis</name>
    <dbReference type="NCBI Taxonomy" id="1477021"/>
    <lineage>
        <taxon>Bacteria</taxon>
        <taxon>Bacillati</taxon>
        <taxon>Actinomycetota</taxon>
        <taxon>Actinomycetes</taxon>
        <taxon>Micrococcales</taxon>
        <taxon>Microbacteriaceae</taxon>
        <taxon>Conyzicola</taxon>
    </lineage>
</organism>
<proteinExistence type="inferred from homology"/>
<name>A0ABV2QMA1_9MICO</name>
<keyword evidence="3" id="KW-0547">Nucleotide-binding</keyword>
<reference evidence="9 10" key="1">
    <citation type="submission" date="2024-06" db="EMBL/GenBank/DDBJ databases">
        <title>Sorghum-associated microbial communities from plants grown in Nebraska, USA.</title>
        <authorList>
            <person name="Schachtman D."/>
        </authorList>
    </citation>
    <scope>NUCLEOTIDE SEQUENCE [LARGE SCALE GENOMIC DNA]</scope>
    <source>
        <strain evidence="9 10">2857</strain>
    </source>
</reference>
<comment type="similarity">
    <text evidence="1 6">Belongs to the carbohydrate kinase PfkB family.</text>
</comment>
<gene>
    <name evidence="9" type="ORF">ABIE21_001672</name>
</gene>
<dbReference type="Proteomes" id="UP001549257">
    <property type="component" value="Unassembled WGS sequence"/>
</dbReference>
<feature type="domain" description="Carbohydrate kinase PfkB" evidence="8">
    <location>
        <begin position="9"/>
        <end position="300"/>
    </location>
</feature>